<dbReference type="InterPro" id="IPR037992">
    <property type="entry name" value="TRAPPC6/Trs33"/>
</dbReference>
<evidence type="ECO:0000256" key="1">
    <source>
        <dbReference type="ARBA" id="ARBA00004123"/>
    </source>
</evidence>
<evidence type="ECO:0000256" key="18">
    <source>
        <dbReference type="ARBA" id="ARBA00057720"/>
    </source>
</evidence>
<dbReference type="GO" id="GO:0005634">
    <property type="term" value="C:nucleus"/>
    <property type="evidence" value="ECO:0007669"/>
    <property type="project" value="UniProtKB-SubCell"/>
</dbReference>
<evidence type="ECO:0000256" key="13">
    <source>
        <dbReference type="ARBA" id="ARBA00023034"/>
    </source>
</evidence>
<reference evidence="23" key="1">
    <citation type="submission" date="2023-08" db="EMBL/GenBank/DDBJ databases">
        <title>Chromosome-level Genome Assembly of mud carp (Cirrhinus molitorella).</title>
        <authorList>
            <person name="Liu H."/>
        </authorList>
    </citation>
    <scope>NUCLEOTIDE SEQUENCE</scope>
    <source>
        <strain evidence="23">Prfri</strain>
        <tissue evidence="23">Muscle</tissue>
    </source>
</reference>
<gene>
    <name evidence="23" type="ORF">Q8A67_016265</name>
</gene>
<keyword evidence="9" id="KW-0256">Endoplasmic reticulum</keyword>
<evidence type="ECO:0000256" key="8">
    <source>
        <dbReference type="ARBA" id="ARBA00022771"/>
    </source>
</evidence>
<dbReference type="GO" id="GO:0007399">
    <property type="term" value="P:nervous system development"/>
    <property type="evidence" value="ECO:0007669"/>
    <property type="project" value="UniProtKB-KW"/>
</dbReference>
<keyword evidence="15" id="KW-0010">Activator</keyword>
<dbReference type="Gene3D" id="3.30.160.60">
    <property type="entry name" value="Classic Zinc Finger"/>
    <property type="match status" value="3"/>
</dbReference>
<keyword evidence="17" id="KW-0539">Nucleus</keyword>
<dbReference type="SMART" id="SM00355">
    <property type="entry name" value="ZnF_C2H2"/>
    <property type="match status" value="4"/>
</dbReference>
<dbReference type="SUPFAM" id="SSF57667">
    <property type="entry name" value="beta-beta-alpha zinc fingers"/>
    <property type="match status" value="2"/>
</dbReference>
<keyword evidence="10" id="KW-0862">Zinc</keyword>
<evidence type="ECO:0000256" key="6">
    <source>
        <dbReference type="ARBA" id="ARBA00022723"/>
    </source>
</evidence>
<dbReference type="GO" id="GO:0005801">
    <property type="term" value="C:cis-Golgi network"/>
    <property type="evidence" value="ECO:0007669"/>
    <property type="project" value="TreeGrafter"/>
</dbReference>
<evidence type="ECO:0000256" key="17">
    <source>
        <dbReference type="ARBA" id="ARBA00023242"/>
    </source>
</evidence>
<dbReference type="Proteomes" id="UP001187343">
    <property type="component" value="Unassembled WGS sequence"/>
</dbReference>
<feature type="domain" description="C2H2-type" evidence="22">
    <location>
        <begin position="117"/>
        <end position="145"/>
    </location>
</feature>
<dbReference type="GO" id="GO:0030008">
    <property type="term" value="C:TRAPP complex"/>
    <property type="evidence" value="ECO:0007669"/>
    <property type="project" value="TreeGrafter"/>
</dbReference>
<comment type="similarity">
    <text evidence="5">Belongs to the krueppel C2H2-type zinc-finger protein family.</text>
</comment>
<keyword evidence="11" id="KW-0524">Neurogenesis</keyword>
<comment type="caution">
    <text evidence="23">The sequence shown here is derived from an EMBL/GenBank/DDBJ whole genome shotgun (WGS) entry which is preliminary data.</text>
</comment>
<evidence type="ECO:0000256" key="12">
    <source>
        <dbReference type="ARBA" id="ARBA00023015"/>
    </source>
</evidence>
<evidence type="ECO:0000256" key="4">
    <source>
        <dbReference type="ARBA" id="ARBA00006218"/>
    </source>
</evidence>
<dbReference type="GO" id="GO:0010468">
    <property type="term" value="P:regulation of gene expression"/>
    <property type="evidence" value="ECO:0007669"/>
    <property type="project" value="UniProtKB-ARBA"/>
</dbReference>
<keyword evidence="6" id="KW-0479">Metal-binding</keyword>
<dbReference type="GO" id="GO:0006888">
    <property type="term" value="P:endoplasmic reticulum to Golgi vesicle-mediated transport"/>
    <property type="evidence" value="ECO:0007669"/>
    <property type="project" value="TreeGrafter"/>
</dbReference>
<dbReference type="CDD" id="cd14944">
    <property type="entry name" value="TRAPPC6A_Trs33"/>
    <property type="match status" value="1"/>
</dbReference>
<comment type="function">
    <text evidence="18">Component of a transport protein particle (TRAPP) complex that may function in specific stages of inter-organelle traffic. Specifically involved in the early development of neural circuitry, likely by controlling the frequency and amplitude of intracellular calcium transients implicated in the regulation of neuron differentiation and survival.</text>
</comment>
<name>A0AA88PJC8_9TELE</name>
<keyword evidence="14" id="KW-0238">DNA-binding</keyword>
<organism evidence="23 24">
    <name type="scientific">Cirrhinus molitorella</name>
    <name type="common">mud carp</name>
    <dbReference type="NCBI Taxonomy" id="172907"/>
    <lineage>
        <taxon>Eukaryota</taxon>
        <taxon>Metazoa</taxon>
        <taxon>Chordata</taxon>
        <taxon>Craniata</taxon>
        <taxon>Vertebrata</taxon>
        <taxon>Euteleostomi</taxon>
        <taxon>Actinopterygii</taxon>
        <taxon>Neopterygii</taxon>
        <taxon>Teleostei</taxon>
        <taxon>Ostariophysi</taxon>
        <taxon>Cypriniformes</taxon>
        <taxon>Cyprinidae</taxon>
        <taxon>Labeoninae</taxon>
        <taxon>Labeonini</taxon>
        <taxon>Cirrhinus</taxon>
    </lineage>
</organism>
<evidence type="ECO:0000256" key="10">
    <source>
        <dbReference type="ARBA" id="ARBA00022833"/>
    </source>
</evidence>
<dbReference type="PROSITE" id="PS00028">
    <property type="entry name" value="ZINC_FINGER_C2H2_1"/>
    <property type="match status" value="4"/>
</dbReference>
<sequence>MFHGKDQLNSHLQNHDPNKQELRCEECGKHYNTRLGLRRHVATHATSSGSDLTCKVCRQAFESMPALLEHLSTHTGRPPPGTVVRERKHQCERCGRRFFTRKDVRRHAVVHTGRRDFLCPRCAQRFGRRDHLTRHLKKSHAQDLESLPPITIKEEPSPTVCSVGSPKDATEAFSMAMFNPQGLPSASTSGVNHHHHTMVSGPLSSPMGVGCYLEPNKPPPQQYQQAPRYQPSSTTSYLKAEMENFLNELQCGPMPPQAAMATAVSRPGDLLPDGLGGQSAHFTLRNSAFTSAEPPTTSANMDLSHLLGFLPFGLPPYSTPLGYSTTTTASPSPTSQLSGPLTSFQPQSLHEPQASGHLNQLSVGSGRLSVSVWLNWLEMADEALFQFLHSEIIQYVNRAETGESENGRCVSKLENMGFRVGQGLIERFTKDTPRFKDELDVMKFICKDFWTSVFKKQIDNLRTNHQGIYVLQDNKFRLLTQLSAGKQYLEHAPKFLAFTCGLVRGALSNIGVKSIVTAEVSVMPACKFQVMIQKM</sequence>
<dbReference type="EMBL" id="JAUYZG010000016">
    <property type="protein sequence ID" value="KAK2885428.1"/>
    <property type="molecule type" value="Genomic_DNA"/>
</dbReference>
<dbReference type="SUPFAM" id="SSF111126">
    <property type="entry name" value="Ligand-binding domain in the NO signalling and Golgi transport"/>
    <property type="match status" value="1"/>
</dbReference>
<evidence type="ECO:0000259" key="22">
    <source>
        <dbReference type="PROSITE" id="PS50157"/>
    </source>
</evidence>
<feature type="region of interest" description="Disordered" evidence="21">
    <location>
        <begin position="323"/>
        <end position="352"/>
    </location>
</feature>
<dbReference type="GO" id="GO:0003677">
    <property type="term" value="F:DNA binding"/>
    <property type="evidence" value="ECO:0007669"/>
    <property type="project" value="UniProtKB-KW"/>
</dbReference>
<evidence type="ECO:0000256" key="14">
    <source>
        <dbReference type="ARBA" id="ARBA00023125"/>
    </source>
</evidence>
<protein>
    <recommendedName>
        <fullName evidence="19">Trafficking protein particle complex subunit 6B</fullName>
    </recommendedName>
</protein>
<evidence type="ECO:0000256" key="16">
    <source>
        <dbReference type="ARBA" id="ARBA00023163"/>
    </source>
</evidence>
<feature type="domain" description="C2H2-type" evidence="22">
    <location>
        <begin position="89"/>
        <end position="116"/>
    </location>
</feature>
<dbReference type="InterPro" id="IPR036236">
    <property type="entry name" value="Znf_C2H2_sf"/>
</dbReference>
<dbReference type="Gene3D" id="3.30.1380.20">
    <property type="entry name" value="Trafficking protein particle complex subunit 3"/>
    <property type="match status" value="1"/>
</dbReference>
<dbReference type="PROSITE" id="PS50157">
    <property type="entry name" value="ZINC_FINGER_C2H2_2"/>
    <property type="match status" value="4"/>
</dbReference>
<dbReference type="Pfam" id="PF04051">
    <property type="entry name" value="TRAPP"/>
    <property type="match status" value="1"/>
</dbReference>
<feature type="domain" description="C2H2-type" evidence="22">
    <location>
        <begin position="22"/>
        <end position="49"/>
    </location>
</feature>
<dbReference type="InterPro" id="IPR007194">
    <property type="entry name" value="TRAPP_component"/>
</dbReference>
<dbReference type="GO" id="GO:0010557">
    <property type="term" value="P:positive regulation of macromolecule biosynthetic process"/>
    <property type="evidence" value="ECO:0007669"/>
    <property type="project" value="UniProtKB-ARBA"/>
</dbReference>
<evidence type="ECO:0000313" key="24">
    <source>
        <dbReference type="Proteomes" id="UP001187343"/>
    </source>
</evidence>
<evidence type="ECO:0000256" key="2">
    <source>
        <dbReference type="ARBA" id="ARBA00004222"/>
    </source>
</evidence>
<proteinExistence type="inferred from homology"/>
<feature type="compositionally biased region" description="Polar residues" evidence="21">
    <location>
        <begin position="336"/>
        <end position="352"/>
    </location>
</feature>
<comment type="similarity">
    <text evidence="4">Belongs to the TRAPP small subunits family. BET3 subfamily.</text>
</comment>
<evidence type="ECO:0000256" key="15">
    <source>
        <dbReference type="ARBA" id="ARBA00023159"/>
    </source>
</evidence>
<dbReference type="InterPro" id="IPR013087">
    <property type="entry name" value="Znf_C2H2_type"/>
</dbReference>
<evidence type="ECO:0000256" key="20">
    <source>
        <dbReference type="PROSITE-ProRule" id="PRU00042"/>
    </source>
</evidence>
<comment type="subcellular location">
    <subcellularLocation>
        <location evidence="3">Endoplasmic reticulum</location>
    </subcellularLocation>
    <subcellularLocation>
        <location evidence="2">Golgi apparatus</location>
        <location evidence="2">cis-Golgi network</location>
    </subcellularLocation>
    <subcellularLocation>
        <location evidence="1">Nucleus</location>
    </subcellularLocation>
</comment>
<dbReference type="AlphaFoldDB" id="A0AA88PJC8"/>
<accession>A0AA88PJC8</accession>
<keyword evidence="8 20" id="KW-0863">Zinc-finger</keyword>
<dbReference type="FunFam" id="3.30.160.60:FF:000256">
    <property type="entry name" value="PLAG1 like zinc finger 2"/>
    <property type="match status" value="1"/>
</dbReference>
<dbReference type="PANTHER" id="PTHR12817:SF3">
    <property type="entry name" value="TRAFFICKING PROTEIN PARTICLE COMPLEX SUBUNIT 6B"/>
    <property type="match status" value="1"/>
</dbReference>
<dbReference type="GO" id="GO:0005802">
    <property type="term" value="C:trans-Golgi network"/>
    <property type="evidence" value="ECO:0007669"/>
    <property type="project" value="TreeGrafter"/>
</dbReference>
<dbReference type="GO" id="GO:0008270">
    <property type="term" value="F:zinc ion binding"/>
    <property type="evidence" value="ECO:0007669"/>
    <property type="project" value="UniProtKB-KW"/>
</dbReference>
<keyword evidence="7" id="KW-0677">Repeat</keyword>
<evidence type="ECO:0000256" key="19">
    <source>
        <dbReference type="ARBA" id="ARBA00074542"/>
    </source>
</evidence>
<feature type="domain" description="C2H2-type" evidence="22">
    <location>
        <begin position="52"/>
        <end position="79"/>
    </location>
</feature>
<evidence type="ECO:0000256" key="11">
    <source>
        <dbReference type="ARBA" id="ARBA00022902"/>
    </source>
</evidence>
<dbReference type="FunFam" id="3.30.160.60:FF:000231">
    <property type="entry name" value="PLAG1 like zinc finger 2"/>
    <property type="match status" value="1"/>
</dbReference>
<keyword evidence="12" id="KW-0805">Transcription regulation</keyword>
<dbReference type="GO" id="GO:0005783">
    <property type="term" value="C:endoplasmic reticulum"/>
    <property type="evidence" value="ECO:0007669"/>
    <property type="project" value="UniProtKB-SubCell"/>
</dbReference>
<evidence type="ECO:0000256" key="7">
    <source>
        <dbReference type="ARBA" id="ARBA00022737"/>
    </source>
</evidence>
<evidence type="ECO:0000313" key="23">
    <source>
        <dbReference type="EMBL" id="KAK2885428.1"/>
    </source>
</evidence>
<dbReference type="InterPro" id="IPR024096">
    <property type="entry name" value="NO_sig/Golgi_transp_ligand-bd"/>
</dbReference>
<dbReference type="FunFam" id="3.30.1380.20:FF:000004">
    <property type="entry name" value="Trafficking protein particle complex subunit 6B"/>
    <property type="match status" value="1"/>
</dbReference>
<evidence type="ECO:0000256" key="5">
    <source>
        <dbReference type="ARBA" id="ARBA00006991"/>
    </source>
</evidence>
<keyword evidence="13" id="KW-0333">Golgi apparatus</keyword>
<evidence type="ECO:0000256" key="21">
    <source>
        <dbReference type="SAM" id="MobiDB-lite"/>
    </source>
</evidence>
<dbReference type="PANTHER" id="PTHR12817">
    <property type="entry name" value="TRAFFICKING PROTEIN PARTICLE COMPLEX SUBUNIT 6B"/>
    <property type="match status" value="1"/>
</dbReference>
<evidence type="ECO:0000256" key="9">
    <source>
        <dbReference type="ARBA" id="ARBA00022824"/>
    </source>
</evidence>
<keyword evidence="24" id="KW-1185">Reference proteome</keyword>
<evidence type="ECO:0000256" key="3">
    <source>
        <dbReference type="ARBA" id="ARBA00004240"/>
    </source>
</evidence>
<keyword evidence="16" id="KW-0804">Transcription</keyword>
<feature type="compositionally biased region" description="Low complexity" evidence="21">
    <location>
        <begin position="324"/>
        <end position="335"/>
    </location>
</feature>
<dbReference type="Pfam" id="PF00096">
    <property type="entry name" value="zf-C2H2"/>
    <property type="match status" value="1"/>
</dbReference>